<dbReference type="InterPro" id="IPR001128">
    <property type="entry name" value="Cyt_P450"/>
</dbReference>
<keyword evidence="5 8" id="KW-0560">Oxidoreductase</keyword>
<proteinExistence type="inferred from homology"/>
<dbReference type="InterPro" id="IPR036396">
    <property type="entry name" value="Cyt_P450_sf"/>
</dbReference>
<evidence type="ECO:0000313" key="9">
    <source>
        <dbReference type="EMBL" id="MCC5598911.1"/>
    </source>
</evidence>
<dbReference type="Proteomes" id="UP001199525">
    <property type="component" value="Unassembled WGS sequence"/>
</dbReference>
<dbReference type="PANTHER" id="PTHR24286">
    <property type="entry name" value="CYTOCHROME P450 26"/>
    <property type="match status" value="1"/>
</dbReference>
<dbReference type="InterPro" id="IPR002401">
    <property type="entry name" value="Cyt_P450_E_grp-I"/>
</dbReference>
<dbReference type="PRINTS" id="PR00385">
    <property type="entry name" value="P450"/>
</dbReference>
<evidence type="ECO:0000256" key="7">
    <source>
        <dbReference type="ARBA" id="ARBA00023033"/>
    </source>
</evidence>
<keyword evidence="7 8" id="KW-0503">Monooxygenase</keyword>
<comment type="caution">
    <text evidence="9">The sequence shown here is derived from an EMBL/GenBank/DDBJ whole genome shotgun (WGS) entry which is preliminary data.</text>
</comment>
<keyword evidence="10" id="KW-1185">Reference proteome</keyword>
<gene>
    <name evidence="9" type="ORF">LC586_06705</name>
</gene>
<sequence>MTQLKPAEEMPGSFGLPILGETLRLFATQGWGLTKNYQRYGPIFKTSILGKKYAVLVGTEANRLILQEQADHVSSYLGWKVAMEHIFGRPMMLQDGEEHRRTRRLMAPAFHGKAIANYFDIMQTEVNNCLENWMESSPISIKNEFNQLALRIGIRLLLGVQLQSEVEQVEQLYNTLTQGALALLRLDIPFTKYGRSQNARRQLKAFLQKIISDAYGGLRQRKLQGNLQESCEVLGLFLAAVDEEGNALADSQIIDELIHLLNAAHFTTATSLTWAMVELAGRPQWREKLRQELAEVVGDEPLNLGHLKQLNQMTYFLKEIERLYNPAGVVLFRGVVKEIEYAGYRIPPGWVVIVAQGLTHRMSEIYTNPESFEPERFAPPREEDKKDSFALIGFGGGEHICIGMEFAKMEIKIFLATLLQRYDWKVTPEYQFNNYHQLPFQVEGKLQAQISNLNLKN</sequence>
<dbReference type="Pfam" id="PF00067">
    <property type="entry name" value="p450"/>
    <property type="match status" value="1"/>
</dbReference>
<evidence type="ECO:0000256" key="6">
    <source>
        <dbReference type="ARBA" id="ARBA00023004"/>
    </source>
</evidence>
<evidence type="ECO:0000256" key="2">
    <source>
        <dbReference type="ARBA" id="ARBA00010617"/>
    </source>
</evidence>
<comment type="similarity">
    <text evidence="2 8">Belongs to the cytochrome P450 family.</text>
</comment>
<reference evidence="9 10" key="1">
    <citation type="journal article" date="2021" name="Microorganisms">
        <title>Genome Evolution of Filamentous Cyanobacterium Nostoc Species: From Facultative Symbiosis to Free Living.</title>
        <authorList>
            <person name="Huo D."/>
            <person name="Li H."/>
            <person name="Cai F."/>
            <person name="Guo X."/>
            <person name="Qiao Z."/>
            <person name="Wang W."/>
            <person name="Yu G."/>
            <person name="Li R."/>
        </authorList>
    </citation>
    <scope>NUCLEOTIDE SEQUENCE [LARGE SCALE GENOMIC DNA]</scope>
    <source>
        <strain evidence="9 10">CHAB 5714</strain>
    </source>
</reference>
<dbReference type="PRINTS" id="PR00463">
    <property type="entry name" value="EP450I"/>
</dbReference>
<evidence type="ECO:0000313" key="10">
    <source>
        <dbReference type="Proteomes" id="UP001199525"/>
    </source>
</evidence>
<dbReference type="EMBL" id="JAIVFQ010000006">
    <property type="protein sequence ID" value="MCC5598911.1"/>
    <property type="molecule type" value="Genomic_DNA"/>
</dbReference>
<dbReference type="PANTHER" id="PTHR24286:SF24">
    <property type="entry name" value="LANOSTEROL 14-ALPHA DEMETHYLASE"/>
    <property type="match status" value="1"/>
</dbReference>
<protein>
    <submittedName>
        <fullName evidence="9">Cytochrome P450</fullName>
    </submittedName>
</protein>
<dbReference type="SUPFAM" id="SSF48264">
    <property type="entry name" value="Cytochrome P450"/>
    <property type="match status" value="1"/>
</dbReference>
<dbReference type="InterPro" id="IPR017972">
    <property type="entry name" value="Cyt_P450_CS"/>
</dbReference>
<dbReference type="RefSeq" id="WP_229483808.1">
    <property type="nucleotide sequence ID" value="NZ_JAIVFQ010000006.1"/>
</dbReference>
<evidence type="ECO:0000256" key="1">
    <source>
        <dbReference type="ARBA" id="ARBA00001971"/>
    </source>
</evidence>
<organism evidence="9 10">
    <name type="scientific">Nostoc favosum CHAB5714</name>
    <dbReference type="NCBI Taxonomy" id="2780399"/>
    <lineage>
        <taxon>Bacteria</taxon>
        <taxon>Bacillati</taxon>
        <taxon>Cyanobacteriota</taxon>
        <taxon>Cyanophyceae</taxon>
        <taxon>Nostocales</taxon>
        <taxon>Nostocaceae</taxon>
        <taxon>Nostoc</taxon>
        <taxon>Nostoc favosum</taxon>
    </lineage>
</organism>
<evidence type="ECO:0000256" key="3">
    <source>
        <dbReference type="ARBA" id="ARBA00022617"/>
    </source>
</evidence>
<dbReference type="Gene3D" id="1.10.630.10">
    <property type="entry name" value="Cytochrome P450"/>
    <property type="match status" value="1"/>
</dbReference>
<keyword evidence="6 8" id="KW-0408">Iron</keyword>
<name>A0ABS8I4M1_9NOSO</name>
<accession>A0ABS8I4M1</accession>
<comment type="cofactor">
    <cofactor evidence="1">
        <name>heme</name>
        <dbReference type="ChEBI" id="CHEBI:30413"/>
    </cofactor>
</comment>
<evidence type="ECO:0000256" key="8">
    <source>
        <dbReference type="RuleBase" id="RU000461"/>
    </source>
</evidence>
<evidence type="ECO:0000256" key="5">
    <source>
        <dbReference type="ARBA" id="ARBA00023002"/>
    </source>
</evidence>
<dbReference type="PROSITE" id="PS00086">
    <property type="entry name" value="CYTOCHROME_P450"/>
    <property type="match status" value="1"/>
</dbReference>
<keyword evidence="3 8" id="KW-0349">Heme</keyword>
<keyword evidence="4 8" id="KW-0479">Metal-binding</keyword>
<evidence type="ECO:0000256" key="4">
    <source>
        <dbReference type="ARBA" id="ARBA00022723"/>
    </source>
</evidence>